<dbReference type="AlphaFoldDB" id="A0A1F7X4Q0"/>
<dbReference type="PANTHER" id="PTHR45947">
    <property type="entry name" value="SULFOQUINOVOSYL TRANSFERASE SQD2"/>
    <property type="match status" value="1"/>
</dbReference>
<gene>
    <name evidence="2" type="ORF">A2Y68_00040</name>
</gene>
<protein>
    <recommendedName>
        <fullName evidence="1">Glycosyl transferase family 1 domain-containing protein</fullName>
    </recommendedName>
</protein>
<sequence length="356" mass="39963">MKTVLVYDRVNKWGGAERVLLALHEIFPDADLATAVYSSDKAKWARVFPNVKTTFLQSIPFAKDKHEFLGLLTPIAFESLDLAKYELVISVTSEAAKGIITRPGQTHICYCLTPTRYLWSGYEHYFSKGSLLRSVASPAVSYLRRWDRIAGERPDTLVAISTAVAARIRKYYGRDAEVIFPPVEIEKFSADGKVRKGDFFLMVGRLVSYKRFDLAVGAFNRMGLPLIIVGKGSEEARLKRLAHNNIKFVGELTDASLADYYRKCLGLIFPQEEDFGIVAVEAQAAGAPVIAFRAGGAVDTVIEGKTGTFFDIQSEKALMAAVTRFRTKNFDRQELIKNAEKFSKENFQRKFRELTE</sequence>
<dbReference type="EMBL" id="MGFR01000005">
    <property type="protein sequence ID" value="OGM09348.1"/>
    <property type="molecule type" value="Genomic_DNA"/>
</dbReference>
<dbReference type="Proteomes" id="UP000176778">
    <property type="component" value="Unassembled WGS sequence"/>
</dbReference>
<dbReference type="InterPro" id="IPR001296">
    <property type="entry name" value="Glyco_trans_1"/>
</dbReference>
<feature type="domain" description="Glycosyl transferase family 1" evidence="1">
    <location>
        <begin position="188"/>
        <end position="341"/>
    </location>
</feature>
<dbReference type="GO" id="GO:0016757">
    <property type="term" value="F:glycosyltransferase activity"/>
    <property type="evidence" value="ECO:0007669"/>
    <property type="project" value="InterPro"/>
</dbReference>
<reference evidence="2 3" key="1">
    <citation type="journal article" date="2016" name="Nat. Commun.">
        <title>Thousands of microbial genomes shed light on interconnected biogeochemical processes in an aquifer system.</title>
        <authorList>
            <person name="Anantharaman K."/>
            <person name="Brown C.T."/>
            <person name="Hug L.A."/>
            <person name="Sharon I."/>
            <person name="Castelle C.J."/>
            <person name="Probst A.J."/>
            <person name="Thomas B.C."/>
            <person name="Singh A."/>
            <person name="Wilkins M.J."/>
            <person name="Karaoz U."/>
            <person name="Brodie E.L."/>
            <person name="Williams K.H."/>
            <person name="Hubbard S.S."/>
            <person name="Banfield J.F."/>
        </authorList>
    </citation>
    <scope>NUCLEOTIDE SEQUENCE [LARGE SCALE GENOMIC DNA]</scope>
</reference>
<organism evidence="2 3">
    <name type="scientific">Candidatus Woesebacteria bacterium RBG_13_46_13</name>
    <dbReference type="NCBI Taxonomy" id="1802479"/>
    <lineage>
        <taxon>Bacteria</taxon>
        <taxon>Candidatus Woeseibacteriota</taxon>
    </lineage>
</organism>
<dbReference type="InterPro" id="IPR050194">
    <property type="entry name" value="Glycosyltransferase_grp1"/>
</dbReference>
<dbReference type="PANTHER" id="PTHR45947:SF3">
    <property type="entry name" value="SULFOQUINOVOSYL TRANSFERASE SQD2"/>
    <property type="match status" value="1"/>
</dbReference>
<evidence type="ECO:0000313" key="3">
    <source>
        <dbReference type="Proteomes" id="UP000176778"/>
    </source>
</evidence>
<comment type="caution">
    <text evidence="2">The sequence shown here is derived from an EMBL/GenBank/DDBJ whole genome shotgun (WGS) entry which is preliminary data.</text>
</comment>
<dbReference type="SUPFAM" id="SSF53756">
    <property type="entry name" value="UDP-Glycosyltransferase/glycogen phosphorylase"/>
    <property type="match status" value="1"/>
</dbReference>
<dbReference type="Gene3D" id="3.40.50.2000">
    <property type="entry name" value="Glycogen Phosphorylase B"/>
    <property type="match status" value="2"/>
</dbReference>
<dbReference type="Pfam" id="PF00534">
    <property type="entry name" value="Glycos_transf_1"/>
    <property type="match status" value="1"/>
</dbReference>
<evidence type="ECO:0000259" key="1">
    <source>
        <dbReference type="Pfam" id="PF00534"/>
    </source>
</evidence>
<name>A0A1F7X4Q0_9BACT</name>
<evidence type="ECO:0000313" key="2">
    <source>
        <dbReference type="EMBL" id="OGM09348.1"/>
    </source>
</evidence>
<dbReference type="STRING" id="1802479.A2Y68_00040"/>
<proteinExistence type="predicted"/>
<accession>A0A1F7X4Q0</accession>